<dbReference type="Proteomes" id="UP000664096">
    <property type="component" value="Unassembled WGS sequence"/>
</dbReference>
<proteinExistence type="predicted"/>
<dbReference type="InterPro" id="IPR001347">
    <property type="entry name" value="SIS_dom"/>
</dbReference>
<dbReference type="PROSITE" id="PS51071">
    <property type="entry name" value="HTH_RPIR"/>
    <property type="match status" value="1"/>
</dbReference>
<dbReference type="InterPro" id="IPR000281">
    <property type="entry name" value="HTH_RpiR"/>
</dbReference>
<evidence type="ECO:0000259" key="4">
    <source>
        <dbReference type="PROSITE" id="PS51071"/>
    </source>
</evidence>
<evidence type="ECO:0000313" key="6">
    <source>
        <dbReference type="EMBL" id="MBN9672127.1"/>
    </source>
</evidence>
<dbReference type="PANTHER" id="PTHR30514">
    <property type="entry name" value="GLUCOKINASE"/>
    <property type="match status" value="1"/>
</dbReference>
<dbReference type="PROSITE" id="PS51464">
    <property type="entry name" value="SIS"/>
    <property type="match status" value="1"/>
</dbReference>
<dbReference type="SUPFAM" id="SSF46689">
    <property type="entry name" value="Homeodomain-like"/>
    <property type="match status" value="1"/>
</dbReference>
<feature type="domain" description="SIS" evidence="5">
    <location>
        <begin position="130"/>
        <end position="267"/>
    </location>
</feature>
<protein>
    <submittedName>
        <fullName evidence="6">MurR/RpiR family transcriptional regulator</fullName>
    </submittedName>
</protein>
<dbReference type="PANTHER" id="PTHR30514:SF18">
    <property type="entry name" value="RPIR-FAMILY TRANSCRIPTIONAL REGULATOR"/>
    <property type="match status" value="1"/>
</dbReference>
<dbReference type="GO" id="GO:1901135">
    <property type="term" value="P:carbohydrate derivative metabolic process"/>
    <property type="evidence" value="ECO:0007669"/>
    <property type="project" value="InterPro"/>
</dbReference>
<dbReference type="Gene3D" id="3.40.50.10490">
    <property type="entry name" value="Glucose-6-phosphate isomerase like protein, domain 1"/>
    <property type="match status" value="1"/>
</dbReference>
<dbReference type="GO" id="GO:0097367">
    <property type="term" value="F:carbohydrate derivative binding"/>
    <property type="evidence" value="ECO:0007669"/>
    <property type="project" value="InterPro"/>
</dbReference>
<reference evidence="6" key="1">
    <citation type="submission" date="2020-12" db="EMBL/GenBank/DDBJ databases">
        <title>Oil enriched cultivation method for isolating marine PHA-producing bacteria.</title>
        <authorList>
            <person name="Zheng W."/>
            <person name="Yu S."/>
            <person name="Huang Y."/>
        </authorList>
    </citation>
    <scope>NUCLEOTIDE SEQUENCE</scope>
    <source>
        <strain evidence="6">SY-2-12</strain>
    </source>
</reference>
<dbReference type="CDD" id="cd05013">
    <property type="entry name" value="SIS_RpiR"/>
    <property type="match status" value="1"/>
</dbReference>
<comment type="caution">
    <text evidence="6">The sequence shown here is derived from an EMBL/GenBank/DDBJ whole genome shotgun (WGS) entry which is preliminary data.</text>
</comment>
<evidence type="ECO:0000259" key="5">
    <source>
        <dbReference type="PROSITE" id="PS51464"/>
    </source>
</evidence>
<dbReference type="InterPro" id="IPR047640">
    <property type="entry name" value="RpiR-like"/>
</dbReference>
<organism evidence="6 7">
    <name type="scientific">Roseibium aggregatum</name>
    <dbReference type="NCBI Taxonomy" id="187304"/>
    <lineage>
        <taxon>Bacteria</taxon>
        <taxon>Pseudomonadati</taxon>
        <taxon>Pseudomonadota</taxon>
        <taxon>Alphaproteobacteria</taxon>
        <taxon>Hyphomicrobiales</taxon>
        <taxon>Stappiaceae</taxon>
        <taxon>Roseibium</taxon>
    </lineage>
</organism>
<evidence type="ECO:0000256" key="3">
    <source>
        <dbReference type="ARBA" id="ARBA00023163"/>
    </source>
</evidence>
<keyword evidence="2" id="KW-0238">DNA-binding</keyword>
<feature type="domain" description="HTH rpiR-type" evidence="4">
    <location>
        <begin position="4"/>
        <end position="80"/>
    </location>
</feature>
<evidence type="ECO:0000256" key="1">
    <source>
        <dbReference type="ARBA" id="ARBA00023015"/>
    </source>
</evidence>
<dbReference type="Pfam" id="PF01380">
    <property type="entry name" value="SIS"/>
    <property type="match status" value="1"/>
</dbReference>
<dbReference type="GO" id="GO:0003700">
    <property type="term" value="F:DNA-binding transcription factor activity"/>
    <property type="evidence" value="ECO:0007669"/>
    <property type="project" value="InterPro"/>
</dbReference>
<keyword evidence="1" id="KW-0805">Transcription regulation</keyword>
<keyword evidence="3" id="KW-0804">Transcription</keyword>
<dbReference type="SUPFAM" id="SSF53697">
    <property type="entry name" value="SIS domain"/>
    <property type="match status" value="1"/>
</dbReference>
<evidence type="ECO:0000313" key="7">
    <source>
        <dbReference type="Proteomes" id="UP000664096"/>
    </source>
</evidence>
<dbReference type="InterPro" id="IPR009057">
    <property type="entry name" value="Homeodomain-like_sf"/>
</dbReference>
<accession>A0A939EGN5</accession>
<evidence type="ECO:0000256" key="2">
    <source>
        <dbReference type="ARBA" id="ARBA00023125"/>
    </source>
</evidence>
<gene>
    <name evidence="6" type="ORF">JF539_17375</name>
</gene>
<sequence length="302" mass="32649">MLKPALADRIIENFGGFPKELKKAARFVIDNPSDVALLSMREQARRAGVQASTMTRLAKQLGLEGYDAVREAYAEAVRSPVSDFAEKARDQRRLQALDGDQALAANIISSLKQQIDALGSPERLAQLTEAAALLVNARRVFCVGLRASYPIVWQLHYIMSLIGEKTVMLDDVADTGADRLRFATKDDVLFAVTVRPYTRVTLDIAGYAQARGVPVIALTDSAVSPLASNAAVSVIASTESSSFFHTMTPAFALAEILAGLVAGREGDEALEALRQADDYHASLDTYVTTRPLPVAPTSKDIR</sequence>
<dbReference type="InterPro" id="IPR036388">
    <property type="entry name" value="WH-like_DNA-bd_sf"/>
</dbReference>
<dbReference type="RefSeq" id="WP_207141954.1">
    <property type="nucleotide sequence ID" value="NZ_JAEKJZ010000003.1"/>
</dbReference>
<dbReference type="EMBL" id="JAEKJZ010000003">
    <property type="protein sequence ID" value="MBN9672127.1"/>
    <property type="molecule type" value="Genomic_DNA"/>
</dbReference>
<dbReference type="AlphaFoldDB" id="A0A939EGN5"/>
<dbReference type="InterPro" id="IPR035472">
    <property type="entry name" value="RpiR-like_SIS"/>
</dbReference>
<name>A0A939EGN5_9HYPH</name>
<dbReference type="InterPro" id="IPR046348">
    <property type="entry name" value="SIS_dom_sf"/>
</dbReference>
<dbReference type="Gene3D" id="1.10.10.10">
    <property type="entry name" value="Winged helix-like DNA-binding domain superfamily/Winged helix DNA-binding domain"/>
    <property type="match status" value="1"/>
</dbReference>
<dbReference type="GO" id="GO:0003677">
    <property type="term" value="F:DNA binding"/>
    <property type="evidence" value="ECO:0007669"/>
    <property type="project" value="UniProtKB-KW"/>
</dbReference>